<dbReference type="Pfam" id="PF01734">
    <property type="entry name" value="Patatin"/>
    <property type="match status" value="1"/>
</dbReference>
<evidence type="ECO:0000313" key="5">
    <source>
        <dbReference type="EMBL" id="MET2831158.1"/>
    </source>
</evidence>
<keyword evidence="3" id="KW-0472">Membrane</keyword>
<feature type="transmembrane region" description="Helical" evidence="3">
    <location>
        <begin position="111"/>
        <end position="129"/>
    </location>
</feature>
<dbReference type="Proteomes" id="UP001548832">
    <property type="component" value="Unassembled WGS sequence"/>
</dbReference>
<proteinExistence type="predicted"/>
<accession>A0ABV2DN58</accession>
<dbReference type="RefSeq" id="WP_354463271.1">
    <property type="nucleotide sequence ID" value="NZ_JBEWSZ010000003.1"/>
</dbReference>
<gene>
    <name evidence="5" type="ORF">ABVQ20_29740</name>
</gene>
<name>A0ABV2DN58_9HYPH</name>
<evidence type="ECO:0000313" key="6">
    <source>
        <dbReference type="Proteomes" id="UP001548832"/>
    </source>
</evidence>
<keyword evidence="3" id="KW-1133">Transmembrane helix</keyword>
<evidence type="ECO:0000256" key="3">
    <source>
        <dbReference type="SAM" id="Phobius"/>
    </source>
</evidence>
<evidence type="ECO:0000259" key="4">
    <source>
        <dbReference type="PROSITE" id="PS51635"/>
    </source>
</evidence>
<sequence>MTVSKSVRRGLVIEGGGAKGAFALGCMKAFQDREIEFSAVAGTSAGGLCAIIWSTGKVEEGIKAWKEIDHSGFFGRSPDGCLRRLIKVACVAGKLFVSYVKNVDPEGRPQIGRDVVFSLGVGLLAWFLYIDVLPFWGKLISVLCIPIVALCAFANELPVVGWDNRTRQLIVDGIVLLATTRLLVAVAWLVLTFAGLVTREIRIGLNELLVCGAILAVMRLPVRIETTLMEGKLLYTQVARFLQSDLRIPTYVTVAREFPPNSPHFALPTPGVFKAHYAALHAAPANLKAQFGYASAALPFGIFSHAVIDNKTYVDGGVADNTPVFPMVPHEIDELWLIRLRPGPFDVQEHTRNVLIQTLFADGPRMPQAPEVLNAWLSRVKIVVFAPRVSLGGLLTGTLNFNQRRTEALLRHGYRVAKAELRLYDIQAAAKPRVYRPRLAPLARWRLFRRALPPCSMLRLFARGDANSESLRDFHVPAGVRPPPGEEATPAWLFSVIIVWMFFISDALASEHPWKRAIWGTLLACFMFVLPNFWSRLKRNLGIAA</sequence>
<keyword evidence="6" id="KW-1185">Reference proteome</keyword>
<feature type="transmembrane region" description="Helical" evidence="3">
    <location>
        <begin position="135"/>
        <end position="157"/>
    </location>
</feature>
<feature type="active site" description="Proton acceptor" evidence="2">
    <location>
        <position position="315"/>
    </location>
</feature>
<feature type="active site" description="Nucleophile" evidence="2">
    <location>
        <position position="44"/>
    </location>
</feature>
<dbReference type="SUPFAM" id="SSF52151">
    <property type="entry name" value="FabD/lysophospholipase-like"/>
    <property type="match status" value="1"/>
</dbReference>
<feature type="domain" description="PNPLA" evidence="4">
    <location>
        <begin position="11"/>
        <end position="328"/>
    </location>
</feature>
<dbReference type="EMBL" id="JBEWSZ010000003">
    <property type="protein sequence ID" value="MET2831158.1"/>
    <property type="molecule type" value="Genomic_DNA"/>
</dbReference>
<dbReference type="PROSITE" id="PS51635">
    <property type="entry name" value="PNPLA"/>
    <property type="match status" value="1"/>
</dbReference>
<feature type="short sequence motif" description="DGA/G" evidence="2">
    <location>
        <begin position="315"/>
        <end position="317"/>
    </location>
</feature>
<dbReference type="Gene3D" id="3.40.1090.10">
    <property type="entry name" value="Cytosolic phospholipase A2 catalytic domain"/>
    <property type="match status" value="2"/>
</dbReference>
<keyword evidence="3" id="KW-0812">Transmembrane</keyword>
<feature type="transmembrane region" description="Helical" evidence="3">
    <location>
        <begin position="491"/>
        <end position="510"/>
    </location>
</feature>
<feature type="transmembrane region" description="Helical" evidence="3">
    <location>
        <begin position="516"/>
        <end position="534"/>
    </location>
</feature>
<dbReference type="InterPro" id="IPR016035">
    <property type="entry name" value="Acyl_Trfase/lysoPLipase"/>
</dbReference>
<organism evidence="5 6">
    <name type="scientific">Mesorhizobium shangrilense</name>
    <dbReference type="NCBI Taxonomy" id="460060"/>
    <lineage>
        <taxon>Bacteria</taxon>
        <taxon>Pseudomonadati</taxon>
        <taxon>Pseudomonadota</taxon>
        <taxon>Alphaproteobacteria</taxon>
        <taxon>Hyphomicrobiales</taxon>
        <taxon>Phyllobacteriaceae</taxon>
        <taxon>Mesorhizobium</taxon>
    </lineage>
</organism>
<keyword evidence="1 2" id="KW-0443">Lipid metabolism</keyword>
<keyword evidence="2" id="KW-0378">Hydrolase</keyword>
<evidence type="ECO:0000256" key="1">
    <source>
        <dbReference type="ARBA" id="ARBA00023098"/>
    </source>
</evidence>
<protein>
    <submittedName>
        <fullName evidence="5">Patatin-like phospholipase family protein</fullName>
    </submittedName>
</protein>
<dbReference type="InterPro" id="IPR002641">
    <property type="entry name" value="PNPLA_dom"/>
</dbReference>
<comment type="caution">
    <text evidence="5">The sequence shown here is derived from an EMBL/GenBank/DDBJ whole genome shotgun (WGS) entry which is preliminary data.</text>
</comment>
<feature type="short sequence motif" description="GXGXXG" evidence="2">
    <location>
        <begin position="15"/>
        <end position="20"/>
    </location>
</feature>
<keyword evidence="2" id="KW-0442">Lipid degradation</keyword>
<evidence type="ECO:0000256" key="2">
    <source>
        <dbReference type="PROSITE-ProRule" id="PRU01161"/>
    </source>
</evidence>
<reference evidence="5 6" key="1">
    <citation type="submission" date="2024-06" db="EMBL/GenBank/DDBJ databases">
        <authorList>
            <person name="Kim D.-U."/>
        </authorList>
    </citation>
    <scope>NUCLEOTIDE SEQUENCE [LARGE SCALE GENOMIC DNA]</scope>
    <source>
        <strain evidence="5 6">KACC15460</strain>
    </source>
</reference>
<feature type="transmembrane region" description="Helical" evidence="3">
    <location>
        <begin position="169"/>
        <end position="191"/>
    </location>
</feature>
<feature type="short sequence motif" description="GXSXG" evidence="2">
    <location>
        <begin position="42"/>
        <end position="46"/>
    </location>
</feature>